<evidence type="ECO:0000256" key="1">
    <source>
        <dbReference type="ARBA" id="ARBA00004651"/>
    </source>
</evidence>
<feature type="domain" description="Major facilitator superfamily (MFS) profile" evidence="8">
    <location>
        <begin position="1"/>
        <end position="398"/>
    </location>
</feature>
<accession>A0A934V5A5</accession>
<feature type="transmembrane region" description="Helical" evidence="7">
    <location>
        <begin position="250"/>
        <end position="272"/>
    </location>
</feature>
<dbReference type="GO" id="GO:0005886">
    <property type="term" value="C:plasma membrane"/>
    <property type="evidence" value="ECO:0007669"/>
    <property type="project" value="UniProtKB-SubCell"/>
</dbReference>
<reference evidence="9" key="1">
    <citation type="submission" date="2020-12" db="EMBL/GenBank/DDBJ databases">
        <title>Prauserella sp. ASG 168, a novel actinomycete isolated from cave rock.</title>
        <authorList>
            <person name="Suriyachadkun C."/>
        </authorList>
    </citation>
    <scope>NUCLEOTIDE SEQUENCE</scope>
    <source>
        <strain evidence="9">ASG 168</strain>
    </source>
</reference>
<feature type="transmembrane region" description="Helical" evidence="7">
    <location>
        <begin position="74"/>
        <end position="95"/>
    </location>
</feature>
<keyword evidence="4 7" id="KW-0812">Transmembrane</keyword>
<organism evidence="9 10">
    <name type="scientific">Prauserella cavernicola</name>
    <dbReference type="NCBI Taxonomy" id="2800127"/>
    <lineage>
        <taxon>Bacteria</taxon>
        <taxon>Bacillati</taxon>
        <taxon>Actinomycetota</taxon>
        <taxon>Actinomycetes</taxon>
        <taxon>Pseudonocardiales</taxon>
        <taxon>Pseudonocardiaceae</taxon>
        <taxon>Prauserella</taxon>
    </lineage>
</organism>
<proteinExistence type="predicted"/>
<evidence type="ECO:0000313" key="10">
    <source>
        <dbReference type="Proteomes" id="UP000635245"/>
    </source>
</evidence>
<protein>
    <submittedName>
        <fullName evidence="9">MFS transporter</fullName>
    </submittedName>
</protein>
<dbReference type="SUPFAM" id="SSF103473">
    <property type="entry name" value="MFS general substrate transporter"/>
    <property type="match status" value="1"/>
</dbReference>
<name>A0A934V5A5_9PSEU</name>
<dbReference type="Gene3D" id="1.20.1250.20">
    <property type="entry name" value="MFS general substrate transporter like domains"/>
    <property type="match status" value="1"/>
</dbReference>
<dbReference type="InterPro" id="IPR005829">
    <property type="entry name" value="Sugar_transporter_CS"/>
</dbReference>
<comment type="subcellular location">
    <subcellularLocation>
        <location evidence="1">Cell membrane</location>
        <topology evidence="1">Multi-pass membrane protein</topology>
    </subcellularLocation>
</comment>
<feature type="transmembrane region" description="Helical" evidence="7">
    <location>
        <begin position="308"/>
        <end position="327"/>
    </location>
</feature>
<feature type="transmembrane region" description="Helical" evidence="7">
    <location>
        <begin position="339"/>
        <end position="362"/>
    </location>
</feature>
<dbReference type="Proteomes" id="UP000635245">
    <property type="component" value="Unassembled WGS sequence"/>
</dbReference>
<dbReference type="InterPro" id="IPR010290">
    <property type="entry name" value="TM_effector"/>
</dbReference>
<dbReference type="RefSeq" id="WP_200316742.1">
    <property type="nucleotide sequence ID" value="NZ_JAENJH010000002.1"/>
</dbReference>
<dbReference type="InterPro" id="IPR036259">
    <property type="entry name" value="MFS_trans_sf"/>
</dbReference>
<keyword evidence="6 7" id="KW-0472">Membrane</keyword>
<comment type="caution">
    <text evidence="9">The sequence shown here is derived from an EMBL/GenBank/DDBJ whole genome shotgun (WGS) entry which is preliminary data.</text>
</comment>
<evidence type="ECO:0000256" key="6">
    <source>
        <dbReference type="ARBA" id="ARBA00023136"/>
    </source>
</evidence>
<feature type="transmembrane region" description="Helical" evidence="7">
    <location>
        <begin position="9"/>
        <end position="30"/>
    </location>
</feature>
<evidence type="ECO:0000256" key="2">
    <source>
        <dbReference type="ARBA" id="ARBA00022448"/>
    </source>
</evidence>
<evidence type="ECO:0000256" key="7">
    <source>
        <dbReference type="SAM" id="Phobius"/>
    </source>
</evidence>
<dbReference type="EMBL" id="JAENJH010000002">
    <property type="protein sequence ID" value="MBK1784393.1"/>
    <property type="molecule type" value="Genomic_DNA"/>
</dbReference>
<keyword evidence="3" id="KW-1003">Cell membrane</keyword>
<sequence length="399" mass="40803">MSRSHGHRFAWLLGSSAFGNLGDGIGKVAFPLLAATVTRDPVLIAGLSAAQFLPWLLFALPVGTLLDRIDRRSAIVLANCARAVVVGGVGALVLFDAISIWVVYAAALLIGVAETVADSATNVLIPLVVERVGLAKANSKLQATEIVGQTFLGGPIGSLTFALFAAMPFLLNSVAFAVGAALLMALAGSYRPRGPARPESSLRTDLAEGVRWVRRDPLVLRLVLVAGSLSLLSELAQAQLVLYALEDLRLSAAAFGLFAFVGGIGGLAGAGVASRLLDRLGRRAVLSGGIAVCGLAFGGMGFSTLPAVSAVLFGLFAAGVVAVNVLLATVRHTLVPGELLGRVLGVWRTVVWGSLPVGALLGGVLTDVLGSSSATFAVSGGLLLVLAVAAFAVVRFRPA</sequence>
<evidence type="ECO:0000256" key="4">
    <source>
        <dbReference type="ARBA" id="ARBA00022692"/>
    </source>
</evidence>
<dbReference type="CDD" id="cd06173">
    <property type="entry name" value="MFS_MefA_like"/>
    <property type="match status" value="1"/>
</dbReference>
<feature type="transmembrane region" description="Helical" evidence="7">
    <location>
        <begin position="218"/>
        <end position="244"/>
    </location>
</feature>
<dbReference type="PANTHER" id="PTHR23513:SF6">
    <property type="entry name" value="MAJOR FACILITATOR SUPERFAMILY ASSOCIATED DOMAIN-CONTAINING PROTEIN"/>
    <property type="match status" value="1"/>
</dbReference>
<evidence type="ECO:0000256" key="5">
    <source>
        <dbReference type="ARBA" id="ARBA00022989"/>
    </source>
</evidence>
<evidence type="ECO:0000313" key="9">
    <source>
        <dbReference type="EMBL" id="MBK1784393.1"/>
    </source>
</evidence>
<keyword evidence="5 7" id="KW-1133">Transmembrane helix</keyword>
<dbReference type="PROSITE" id="PS50850">
    <property type="entry name" value="MFS"/>
    <property type="match status" value="1"/>
</dbReference>
<keyword evidence="10" id="KW-1185">Reference proteome</keyword>
<feature type="transmembrane region" description="Helical" evidence="7">
    <location>
        <begin position="374"/>
        <end position="394"/>
    </location>
</feature>
<dbReference type="Pfam" id="PF05977">
    <property type="entry name" value="MFS_3"/>
    <property type="match status" value="1"/>
</dbReference>
<dbReference type="PROSITE" id="PS00216">
    <property type="entry name" value="SUGAR_TRANSPORT_1"/>
    <property type="match status" value="1"/>
</dbReference>
<evidence type="ECO:0000256" key="3">
    <source>
        <dbReference type="ARBA" id="ARBA00022475"/>
    </source>
</evidence>
<feature type="transmembrane region" description="Helical" evidence="7">
    <location>
        <begin position="42"/>
        <end position="62"/>
    </location>
</feature>
<feature type="transmembrane region" description="Helical" evidence="7">
    <location>
        <begin position="284"/>
        <end position="302"/>
    </location>
</feature>
<dbReference type="AlphaFoldDB" id="A0A934V5A5"/>
<evidence type="ECO:0000259" key="8">
    <source>
        <dbReference type="PROSITE" id="PS50850"/>
    </source>
</evidence>
<dbReference type="GO" id="GO:0022857">
    <property type="term" value="F:transmembrane transporter activity"/>
    <property type="evidence" value="ECO:0007669"/>
    <property type="project" value="InterPro"/>
</dbReference>
<gene>
    <name evidence="9" type="ORF">JHE00_08635</name>
</gene>
<dbReference type="InterPro" id="IPR020846">
    <property type="entry name" value="MFS_dom"/>
</dbReference>
<keyword evidence="2" id="KW-0813">Transport</keyword>
<dbReference type="PANTHER" id="PTHR23513">
    <property type="entry name" value="INTEGRAL MEMBRANE EFFLUX PROTEIN-RELATED"/>
    <property type="match status" value="1"/>
</dbReference>